<dbReference type="EMBL" id="CP019719">
    <property type="protein sequence ID" value="QHZ54092.1"/>
    <property type="molecule type" value="Genomic_DNA"/>
</dbReference>
<dbReference type="AlphaFoldDB" id="A0A6C0QMT2"/>
<proteinExistence type="predicted"/>
<gene>
    <name evidence="1" type="ORF">ERICV_00830</name>
    <name evidence="2" type="ORF">ERICV_05108</name>
</gene>
<organism evidence="1 3">
    <name type="scientific">Paenibacillus larvae subsp. larvae</name>
    <dbReference type="NCBI Taxonomy" id="147375"/>
    <lineage>
        <taxon>Bacteria</taxon>
        <taxon>Bacillati</taxon>
        <taxon>Bacillota</taxon>
        <taxon>Bacilli</taxon>
        <taxon>Bacillales</taxon>
        <taxon>Paenibacillaceae</taxon>
        <taxon>Paenibacillus</taxon>
    </lineage>
</organism>
<dbReference type="Proteomes" id="UP000464330">
    <property type="component" value="Chromosome"/>
</dbReference>
<evidence type="ECO:0000313" key="2">
    <source>
        <dbReference type="EMBL" id="QHZ54092.1"/>
    </source>
</evidence>
<dbReference type="RefSeq" id="WP_172422915.1">
    <property type="nucleotide sequence ID" value="NZ_CP019717.1"/>
</dbReference>
<protein>
    <submittedName>
        <fullName evidence="1">Uncharacterized protein</fullName>
    </submittedName>
</protein>
<reference evidence="1 3" key="1">
    <citation type="journal article" date="2020" name="Int. J. Med. Microbiol.">
        <title>Discovery of Paenibacillus larvae ERIC V: Phenotypic and genomic comparison to genotypes ERIC I-IV reveal different inventories of virulence factors which correlate with epidemiological prevalences of American Foulbrood.</title>
        <authorList>
            <person name="Beims H."/>
            <person name="Bunk B."/>
            <person name="Erler S."/>
            <person name="Mohr K.I."/>
            <person name="Sproer C."/>
            <person name="Pradella S."/>
            <person name="Gunther G."/>
            <person name="Rohde M."/>
            <person name="von der Ohe W."/>
            <person name="Steinert M."/>
        </authorList>
    </citation>
    <scope>NUCLEOTIDE SEQUENCE [LARGE SCALE GENOMIC DNA]</scope>
    <source>
        <strain evidence="1">Eric_V</strain>
    </source>
</reference>
<name>A0A6C0QMT2_9BACL</name>
<dbReference type="EMBL" id="CP019717">
    <property type="protein sequence ID" value="QHZ50007.1"/>
    <property type="molecule type" value="Genomic_DNA"/>
</dbReference>
<evidence type="ECO:0000313" key="3">
    <source>
        <dbReference type="Proteomes" id="UP000464330"/>
    </source>
</evidence>
<evidence type="ECO:0000313" key="1">
    <source>
        <dbReference type="EMBL" id="QHZ50007.1"/>
    </source>
</evidence>
<sequence>MIKNGTARRTIVPNRKGEPVEKVNGEVTTYTLSPEELEDLRARTWTKTAGKQTQI</sequence>
<accession>A0A6C0QMT2</accession>
<accession>A0A6C0QZJ6</accession>